<evidence type="ECO:0000256" key="2">
    <source>
        <dbReference type="ARBA" id="ARBA00023315"/>
    </source>
</evidence>
<dbReference type="CDD" id="cd04301">
    <property type="entry name" value="NAT_SF"/>
    <property type="match status" value="1"/>
</dbReference>
<evidence type="ECO:0000313" key="5">
    <source>
        <dbReference type="Proteomes" id="UP001589609"/>
    </source>
</evidence>
<dbReference type="SUPFAM" id="SSF55729">
    <property type="entry name" value="Acyl-CoA N-acyltransferases (Nat)"/>
    <property type="match status" value="1"/>
</dbReference>
<reference evidence="4 5" key="1">
    <citation type="submission" date="2024-09" db="EMBL/GenBank/DDBJ databases">
        <authorList>
            <person name="Sun Q."/>
            <person name="Mori K."/>
        </authorList>
    </citation>
    <scope>NUCLEOTIDE SEQUENCE [LARGE SCALE GENOMIC DNA]</scope>
    <source>
        <strain evidence="4 5">JCM 11201</strain>
    </source>
</reference>
<proteinExistence type="predicted"/>
<dbReference type="Gene3D" id="3.40.630.30">
    <property type="match status" value="1"/>
</dbReference>
<dbReference type="PROSITE" id="PS51186">
    <property type="entry name" value="GNAT"/>
    <property type="match status" value="1"/>
</dbReference>
<organism evidence="4 5">
    <name type="scientific">Ectobacillus funiculus</name>
    <dbReference type="NCBI Taxonomy" id="137993"/>
    <lineage>
        <taxon>Bacteria</taxon>
        <taxon>Bacillati</taxon>
        <taxon>Bacillota</taxon>
        <taxon>Bacilli</taxon>
        <taxon>Bacillales</taxon>
        <taxon>Bacillaceae</taxon>
        <taxon>Ectobacillus</taxon>
    </lineage>
</organism>
<keyword evidence="5" id="KW-1185">Reference proteome</keyword>
<keyword evidence="2" id="KW-0012">Acyltransferase</keyword>
<protein>
    <submittedName>
        <fullName evidence="4">GNAT family N-acetyltransferase</fullName>
    </submittedName>
</protein>
<dbReference type="RefSeq" id="WP_379950103.1">
    <property type="nucleotide sequence ID" value="NZ_JBHMAF010000088.1"/>
</dbReference>
<evidence type="ECO:0000313" key="4">
    <source>
        <dbReference type="EMBL" id="MFB9759759.1"/>
    </source>
</evidence>
<comment type="caution">
    <text evidence="4">The sequence shown here is derived from an EMBL/GenBank/DDBJ whole genome shotgun (WGS) entry which is preliminary data.</text>
</comment>
<dbReference type="Proteomes" id="UP001589609">
    <property type="component" value="Unassembled WGS sequence"/>
</dbReference>
<gene>
    <name evidence="4" type="ORF">ACFFMS_15250</name>
</gene>
<dbReference type="InterPro" id="IPR016181">
    <property type="entry name" value="Acyl_CoA_acyltransferase"/>
</dbReference>
<feature type="domain" description="N-acetyltransferase" evidence="3">
    <location>
        <begin position="20"/>
        <end position="157"/>
    </location>
</feature>
<dbReference type="PANTHER" id="PTHR43420:SF41">
    <property type="entry name" value="IAA ACETYLTRANSFERASE"/>
    <property type="match status" value="1"/>
</dbReference>
<dbReference type="EMBL" id="JBHMAF010000088">
    <property type="protein sequence ID" value="MFB9759759.1"/>
    <property type="molecule type" value="Genomic_DNA"/>
</dbReference>
<accession>A0ABV5WGQ1</accession>
<dbReference type="InterPro" id="IPR050680">
    <property type="entry name" value="YpeA/RimI_acetyltransf"/>
</dbReference>
<evidence type="ECO:0000259" key="3">
    <source>
        <dbReference type="PROSITE" id="PS51186"/>
    </source>
</evidence>
<sequence>MSSIQYYFSRASEIDIDNIICLRLALLKELGEIKSSQEEQLVLTSTKQYLKQTLFNNEFISYMAKANGEAVSGSGIVIFKRPPYLENLNGIEAYILNMYTTPEHRGRGIARKLLESCIEECKNIGVKRVWLHASEDGKRLYQNMGFTFKNNEMELFI</sequence>
<keyword evidence="1" id="KW-0808">Transferase</keyword>
<evidence type="ECO:0000256" key="1">
    <source>
        <dbReference type="ARBA" id="ARBA00022679"/>
    </source>
</evidence>
<dbReference type="InterPro" id="IPR000182">
    <property type="entry name" value="GNAT_dom"/>
</dbReference>
<name>A0ABV5WGQ1_9BACI</name>
<dbReference type="Pfam" id="PF00583">
    <property type="entry name" value="Acetyltransf_1"/>
    <property type="match status" value="1"/>
</dbReference>
<dbReference type="PANTHER" id="PTHR43420">
    <property type="entry name" value="ACETYLTRANSFERASE"/>
    <property type="match status" value="1"/>
</dbReference>